<evidence type="ECO:0000256" key="3">
    <source>
        <dbReference type="ARBA" id="ARBA00022475"/>
    </source>
</evidence>
<proteinExistence type="predicted"/>
<dbReference type="PANTHER" id="PTHR43163">
    <property type="entry name" value="DIPEPTIDE TRANSPORT SYSTEM PERMEASE PROTEIN DPPB-RELATED"/>
    <property type="match status" value="1"/>
</dbReference>
<dbReference type="Proteomes" id="UP000295136">
    <property type="component" value="Unassembled WGS sequence"/>
</dbReference>
<comment type="subcellular location">
    <subcellularLocation>
        <location evidence="1">Cell membrane</location>
        <topology evidence="1">Multi-pass membrane protein</topology>
    </subcellularLocation>
</comment>
<evidence type="ECO:0000313" key="8">
    <source>
        <dbReference type="EMBL" id="TDE41404.1"/>
    </source>
</evidence>
<keyword evidence="2" id="KW-0813">Transport</keyword>
<dbReference type="AlphaFoldDB" id="A0A4R5F1S5"/>
<reference evidence="8 9" key="1">
    <citation type="submission" date="2019-03" db="EMBL/GenBank/DDBJ databases">
        <title>Draft genome sequences of novel Actinobacteria.</title>
        <authorList>
            <person name="Sahin N."/>
            <person name="Ay H."/>
            <person name="Saygin H."/>
        </authorList>
    </citation>
    <scope>NUCLEOTIDE SEQUENCE [LARGE SCALE GENOMIC DNA]</scope>
    <source>
        <strain evidence="8 9">6K102</strain>
    </source>
</reference>
<evidence type="ECO:0000256" key="5">
    <source>
        <dbReference type="ARBA" id="ARBA00022989"/>
    </source>
</evidence>
<evidence type="ECO:0000256" key="6">
    <source>
        <dbReference type="ARBA" id="ARBA00023136"/>
    </source>
</evidence>
<name>A0A4R5F1S5_9ACTN</name>
<dbReference type="InterPro" id="IPR035906">
    <property type="entry name" value="MetI-like_sf"/>
</dbReference>
<organism evidence="8 9">
    <name type="scientific">Nonomuraea mesophila</name>
    <dbReference type="NCBI Taxonomy" id="2530382"/>
    <lineage>
        <taxon>Bacteria</taxon>
        <taxon>Bacillati</taxon>
        <taxon>Actinomycetota</taxon>
        <taxon>Actinomycetes</taxon>
        <taxon>Streptosporangiales</taxon>
        <taxon>Streptosporangiaceae</taxon>
        <taxon>Nonomuraea</taxon>
    </lineage>
</organism>
<evidence type="ECO:0000256" key="2">
    <source>
        <dbReference type="ARBA" id="ARBA00022448"/>
    </source>
</evidence>
<sequence length="116" mass="12452">MGEQVRTAHTSRLAATFELALYAFLLAIVGALVCANVASFRPGLRRGLVRLFALVGLGSPPFWVGLVLIVVFSAQLGWWPGPTGRLSPQLVRGARPCPPAPAPVAHLRREHLGARH</sequence>
<protein>
    <recommendedName>
        <fullName evidence="10">ABC transporter permease</fullName>
    </recommendedName>
</protein>
<evidence type="ECO:0008006" key="10">
    <source>
        <dbReference type="Google" id="ProtNLM"/>
    </source>
</evidence>
<dbReference type="SUPFAM" id="SSF161098">
    <property type="entry name" value="MetI-like"/>
    <property type="match status" value="1"/>
</dbReference>
<dbReference type="EMBL" id="SMLD01000099">
    <property type="protein sequence ID" value="TDE41404.1"/>
    <property type="molecule type" value="Genomic_DNA"/>
</dbReference>
<accession>A0A4R5F1S5</accession>
<evidence type="ECO:0000256" key="7">
    <source>
        <dbReference type="SAM" id="Phobius"/>
    </source>
</evidence>
<evidence type="ECO:0000256" key="4">
    <source>
        <dbReference type="ARBA" id="ARBA00022692"/>
    </source>
</evidence>
<evidence type="ECO:0000256" key="1">
    <source>
        <dbReference type="ARBA" id="ARBA00004651"/>
    </source>
</evidence>
<keyword evidence="9" id="KW-1185">Reference proteome</keyword>
<keyword evidence="4 7" id="KW-0812">Transmembrane</keyword>
<keyword evidence="6 7" id="KW-0472">Membrane</keyword>
<dbReference type="PANTHER" id="PTHR43163:SF6">
    <property type="entry name" value="DIPEPTIDE TRANSPORT SYSTEM PERMEASE PROTEIN DPPB-RELATED"/>
    <property type="match status" value="1"/>
</dbReference>
<dbReference type="GO" id="GO:0005886">
    <property type="term" value="C:plasma membrane"/>
    <property type="evidence" value="ECO:0007669"/>
    <property type="project" value="UniProtKB-SubCell"/>
</dbReference>
<dbReference type="RefSeq" id="WP_132635355.1">
    <property type="nucleotide sequence ID" value="NZ_SMLD01000099.1"/>
</dbReference>
<gene>
    <name evidence="8" type="ORF">E1295_30460</name>
</gene>
<comment type="caution">
    <text evidence="8">The sequence shown here is derived from an EMBL/GenBank/DDBJ whole genome shotgun (WGS) entry which is preliminary data.</text>
</comment>
<feature type="transmembrane region" description="Helical" evidence="7">
    <location>
        <begin position="20"/>
        <end position="39"/>
    </location>
</feature>
<keyword evidence="3" id="KW-1003">Cell membrane</keyword>
<feature type="transmembrane region" description="Helical" evidence="7">
    <location>
        <begin position="51"/>
        <end position="78"/>
    </location>
</feature>
<keyword evidence="5 7" id="KW-1133">Transmembrane helix</keyword>
<evidence type="ECO:0000313" key="9">
    <source>
        <dbReference type="Proteomes" id="UP000295136"/>
    </source>
</evidence>